<accession>A0A182QNS9</accession>
<name>A0A182QNS9_9DIPT</name>
<organism evidence="3 4">
    <name type="scientific">Anopheles farauti</name>
    <dbReference type="NCBI Taxonomy" id="69004"/>
    <lineage>
        <taxon>Eukaryota</taxon>
        <taxon>Metazoa</taxon>
        <taxon>Ecdysozoa</taxon>
        <taxon>Arthropoda</taxon>
        <taxon>Hexapoda</taxon>
        <taxon>Insecta</taxon>
        <taxon>Pterygota</taxon>
        <taxon>Neoptera</taxon>
        <taxon>Endopterygota</taxon>
        <taxon>Diptera</taxon>
        <taxon>Nematocera</taxon>
        <taxon>Culicoidea</taxon>
        <taxon>Culicidae</taxon>
        <taxon>Anophelinae</taxon>
        <taxon>Anopheles</taxon>
    </lineage>
</organism>
<dbReference type="VEuPathDB" id="VectorBase:AFAF013892"/>
<dbReference type="Proteomes" id="UP000075886">
    <property type="component" value="Unassembled WGS sequence"/>
</dbReference>
<feature type="domain" description="DUF4795" evidence="2">
    <location>
        <begin position="417"/>
        <end position="557"/>
    </location>
</feature>
<evidence type="ECO:0000259" key="2">
    <source>
        <dbReference type="Pfam" id="PF16043"/>
    </source>
</evidence>
<proteinExistence type="predicted"/>
<evidence type="ECO:0000313" key="4">
    <source>
        <dbReference type="Proteomes" id="UP000075886"/>
    </source>
</evidence>
<dbReference type="AlphaFoldDB" id="A0A182QNS9"/>
<dbReference type="Pfam" id="PF16043">
    <property type="entry name" value="DUF4795"/>
    <property type="match status" value="1"/>
</dbReference>
<sequence>MAETETTTCAELLVAAFGTPESGDLNFTALRQLLMVILRKLDLENVLVDQILNDSVRQQSPSVPIEKSPESELESTTSSGEQLSDAGCALAEEPVIAFEESEAYKNLLMRSSQIETTVEDLKGQLVEQAKISKAILPTIEEFEQFRGNRSSCLQSVSSDTSVDYLSIAARLDKIDETIGKLAAMANDTVLEYARLEKTIHPYLDGGELTIMRAQLDNINHLLKSNFPGYRVHCSSLGILKPSRPSTLDDAVPIDFYQHPAPSTLKSLVPRRSTIKLPPEPDVEKELETIRTVLAGLIARLPLPAEPEIESENSSQSVTSAFELSAESIRAIWPRGFEELLRSNHERLEALEQASDEQRKFLDGVAANCDANAVVASDLKTMVENFRSITCGDIRSLEQEHGALLNNLDERCSRGKAETNARLDELSQQLENRVDYEHFRTRVSKETFTKTIEELHGEIEVRAKDFTTELEAIVTHLNVLSSMLETKFDKEALVQLETRLRRRFNHLHLMMGNVRCALRSSIEAAGTKIQLGPEALRCVSCNHATAMRTMEELIPTGKALLTAEQRRESRIKRLNRMARQIVTMDREKIPTPPVKQGGSTTKAKMTPPAQLVYKVHAPEDDT</sequence>
<dbReference type="InterPro" id="IPR032013">
    <property type="entry name" value="DUF4795"/>
</dbReference>
<feature type="region of interest" description="Disordered" evidence="1">
    <location>
        <begin position="586"/>
        <end position="609"/>
    </location>
</feature>
<reference evidence="3" key="2">
    <citation type="submission" date="2020-05" db="UniProtKB">
        <authorList>
            <consortium name="EnsemblMetazoa"/>
        </authorList>
    </citation>
    <scope>IDENTIFICATION</scope>
    <source>
        <strain evidence="3">FAR1</strain>
    </source>
</reference>
<evidence type="ECO:0000313" key="3">
    <source>
        <dbReference type="EnsemblMetazoa" id="AFAF013892-PA"/>
    </source>
</evidence>
<dbReference type="EMBL" id="AXCN02001805">
    <property type="status" value="NOT_ANNOTATED_CDS"/>
    <property type="molecule type" value="Genomic_DNA"/>
</dbReference>
<feature type="compositionally biased region" description="Low complexity" evidence="1">
    <location>
        <begin position="74"/>
        <end position="83"/>
    </location>
</feature>
<evidence type="ECO:0000256" key="1">
    <source>
        <dbReference type="SAM" id="MobiDB-lite"/>
    </source>
</evidence>
<reference evidence="4" key="1">
    <citation type="submission" date="2014-01" db="EMBL/GenBank/DDBJ databases">
        <title>The Genome Sequence of Anopheles farauti FAR1 (V2).</title>
        <authorList>
            <consortium name="The Broad Institute Genomics Platform"/>
            <person name="Neafsey D.E."/>
            <person name="Besansky N."/>
            <person name="Howell P."/>
            <person name="Walton C."/>
            <person name="Young S.K."/>
            <person name="Zeng Q."/>
            <person name="Gargeya S."/>
            <person name="Fitzgerald M."/>
            <person name="Haas B."/>
            <person name="Abouelleil A."/>
            <person name="Allen A.W."/>
            <person name="Alvarado L."/>
            <person name="Arachchi H.M."/>
            <person name="Berlin A.M."/>
            <person name="Chapman S.B."/>
            <person name="Gainer-Dewar J."/>
            <person name="Goldberg J."/>
            <person name="Griggs A."/>
            <person name="Gujja S."/>
            <person name="Hansen M."/>
            <person name="Howarth C."/>
            <person name="Imamovic A."/>
            <person name="Ireland A."/>
            <person name="Larimer J."/>
            <person name="McCowan C."/>
            <person name="Murphy C."/>
            <person name="Pearson M."/>
            <person name="Poon T.W."/>
            <person name="Priest M."/>
            <person name="Roberts A."/>
            <person name="Saif S."/>
            <person name="Shea T."/>
            <person name="Sisk P."/>
            <person name="Sykes S."/>
            <person name="Wortman J."/>
            <person name="Nusbaum C."/>
            <person name="Birren B."/>
        </authorList>
    </citation>
    <scope>NUCLEOTIDE SEQUENCE [LARGE SCALE GENOMIC DNA]</scope>
    <source>
        <strain evidence="4">FAR1</strain>
    </source>
</reference>
<feature type="region of interest" description="Disordered" evidence="1">
    <location>
        <begin position="58"/>
        <end position="83"/>
    </location>
</feature>
<keyword evidence="4" id="KW-1185">Reference proteome</keyword>
<protein>
    <recommendedName>
        <fullName evidence="2">DUF4795 domain-containing protein</fullName>
    </recommendedName>
</protein>
<dbReference type="EnsemblMetazoa" id="AFAF013892-RA">
    <property type="protein sequence ID" value="AFAF013892-PA"/>
    <property type="gene ID" value="AFAF013892"/>
</dbReference>